<dbReference type="EMBL" id="NGFP01000126">
    <property type="protein sequence ID" value="OUC93737.1"/>
    <property type="molecule type" value="Genomic_DNA"/>
</dbReference>
<dbReference type="RefSeq" id="WP_086576033.1">
    <property type="nucleotide sequence ID" value="NZ_NGFP01000126.1"/>
</dbReference>
<dbReference type="Proteomes" id="UP000194761">
    <property type="component" value="Unassembled WGS sequence"/>
</dbReference>
<feature type="region of interest" description="Disordered" evidence="1">
    <location>
        <begin position="1"/>
        <end position="48"/>
    </location>
</feature>
<feature type="compositionally biased region" description="Polar residues" evidence="1">
    <location>
        <begin position="25"/>
        <end position="36"/>
    </location>
</feature>
<proteinExistence type="predicted"/>
<evidence type="ECO:0000313" key="2">
    <source>
        <dbReference type="EMBL" id="OUC93737.1"/>
    </source>
</evidence>
<evidence type="ECO:0000256" key="1">
    <source>
        <dbReference type="SAM" id="MobiDB-lite"/>
    </source>
</evidence>
<sequence length="96" mass="10231">MTNDEIAWDVDGRQASGRRFRTLTDEQQQSHQSLRSQMGDGNPLPYPEFAGPYQEFIGALCGGSEELTAQWGGVGDGQALMAARNAQAEAANGGEG</sequence>
<gene>
    <name evidence="2" type="ORF">CA984_25205</name>
</gene>
<reference evidence="2 3" key="1">
    <citation type="submission" date="2017-05" db="EMBL/GenBank/DDBJ databases">
        <title>Biotechnological potential of actinobacteria isolated from South African environments.</title>
        <authorList>
            <person name="Le Roes-Hill M."/>
            <person name="Prins A."/>
            <person name="Durrell K.A."/>
        </authorList>
    </citation>
    <scope>NUCLEOTIDE SEQUENCE [LARGE SCALE GENOMIC DNA]</scope>
    <source>
        <strain evidence="2">M26</strain>
    </source>
</reference>
<evidence type="ECO:0000313" key="3">
    <source>
        <dbReference type="Proteomes" id="UP000194761"/>
    </source>
</evidence>
<name>A0A243RG65_9ACTN</name>
<accession>A0A243RG65</accession>
<organism evidence="2 3">
    <name type="scientific">Streptosporangium minutum</name>
    <dbReference type="NCBI Taxonomy" id="569862"/>
    <lineage>
        <taxon>Bacteria</taxon>
        <taxon>Bacillati</taxon>
        <taxon>Actinomycetota</taxon>
        <taxon>Actinomycetes</taxon>
        <taxon>Streptosporangiales</taxon>
        <taxon>Streptosporangiaceae</taxon>
        <taxon>Streptosporangium</taxon>
    </lineage>
</organism>
<dbReference type="AlphaFoldDB" id="A0A243RG65"/>
<comment type="caution">
    <text evidence="2">The sequence shown here is derived from an EMBL/GenBank/DDBJ whole genome shotgun (WGS) entry which is preliminary data.</text>
</comment>
<protein>
    <submittedName>
        <fullName evidence="2">Uncharacterized protein</fullName>
    </submittedName>
</protein>
<keyword evidence="3" id="KW-1185">Reference proteome</keyword>